<dbReference type="InterPro" id="IPR003594">
    <property type="entry name" value="HATPase_dom"/>
</dbReference>
<keyword evidence="8 12" id="KW-1133">Transmembrane helix</keyword>
<dbReference type="Proteomes" id="UP000095787">
    <property type="component" value="Unassembled WGS sequence"/>
</dbReference>
<comment type="subcellular location">
    <subcellularLocation>
        <location evidence="2">Cell membrane</location>
        <topology evidence="2">Multi-pass membrane protein</topology>
    </subcellularLocation>
</comment>
<keyword evidence="6 12" id="KW-0812">Transmembrane</keyword>
<evidence type="ECO:0000259" key="13">
    <source>
        <dbReference type="PROSITE" id="PS50109"/>
    </source>
</evidence>
<dbReference type="PANTHER" id="PTHR45453">
    <property type="entry name" value="PHOSPHATE REGULON SENSOR PROTEIN PHOR"/>
    <property type="match status" value="1"/>
</dbReference>
<accession>A0A174E2P2</accession>
<dbReference type="GeneID" id="97329894"/>
<evidence type="ECO:0000256" key="3">
    <source>
        <dbReference type="ARBA" id="ARBA00012438"/>
    </source>
</evidence>
<evidence type="ECO:0000256" key="1">
    <source>
        <dbReference type="ARBA" id="ARBA00000085"/>
    </source>
</evidence>
<dbReference type="EMBL" id="RCYR01000053">
    <property type="protein sequence ID" value="RYS76134.1"/>
    <property type="molecule type" value="Genomic_DNA"/>
</dbReference>
<evidence type="ECO:0000256" key="8">
    <source>
        <dbReference type="ARBA" id="ARBA00022989"/>
    </source>
</evidence>
<dbReference type="EC" id="2.7.13.3" evidence="3"/>
<keyword evidence="4" id="KW-1003">Cell membrane</keyword>
<proteinExistence type="predicted"/>
<evidence type="ECO:0000313" key="17">
    <source>
        <dbReference type="Proteomes" id="UP000292665"/>
    </source>
</evidence>
<evidence type="ECO:0000256" key="7">
    <source>
        <dbReference type="ARBA" id="ARBA00022777"/>
    </source>
</evidence>
<keyword evidence="10 12" id="KW-0472">Membrane</keyword>
<reference evidence="15 17" key="2">
    <citation type="journal article" date="2019" name="Science, e1252229">
        <title>Invertible promoters mediate bacterial phase variation, antibiotic resistance, and host adaptation in the gut.</title>
        <authorList>
            <person name="Jiang X."/>
            <person name="Hall A.B."/>
            <person name="Arthur T.D."/>
            <person name="Plichta D.R."/>
            <person name="Covington C.T."/>
            <person name="Poyet M."/>
            <person name="Crothers J."/>
            <person name="Moses P.L."/>
            <person name="Tolonen A.C."/>
            <person name="Vlamakis H."/>
            <person name="Alm E.J."/>
            <person name="Xavier R.J."/>
        </authorList>
    </citation>
    <scope>NUCLEOTIDE SEQUENCE [LARGE SCALE GENOMIC DNA]</scope>
    <source>
        <strain evidence="17">aa_0143</strain>
        <strain evidence="15">Aa_0143</strain>
    </source>
</reference>
<dbReference type="RefSeq" id="WP_009243455.1">
    <property type="nucleotide sequence ID" value="NZ_AP028249.1"/>
</dbReference>
<evidence type="ECO:0000256" key="2">
    <source>
        <dbReference type="ARBA" id="ARBA00004651"/>
    </source>
</evidence>
<dbReference type="Proteomes" id="UP000292665">
    <property type="component" value="Unassembled WGS sequence"/>
</dbReference>
<dbReference type="GO" id="GO:0016036">
    <property type="term" value="P:cellular response to phosphate starvation"/>
    <property type="evidence" value="ECO:0007669"/>
    <property type="project" value="TreeGrafter"/>
</dbReference>
<dbReference type="InterPro" id="IPR036890">
    <property type="entry name" value="HATPase_C_sf"/>
</dbReference>
<dbReference type="GO" id="GO:0005886">
    <property type="term" value="C:plasma membrane"/>
    <property type="evidence" value="ECO:0007669"/>
    <property type="project" value="UniProtKB-SubCell"/>
</dbReference>
<evidence type="ECO:0000256" key="6">
    <source>
        <dbReference type="ARBA" id="ARBA00022692"/>
    </source>
</evidence>
<keyword evidence="9" id="KW-0902">Two-component regulatory system</keyword>
<evidence type="ECO:0000256" key="9">
    <source>
        <dbReference type="ARBA" id="ARBA00023012"/>
    </source>
</evidence>
<evidence type="ECO:0000256" key="11">
    <source>
        <dbReference type="SAM" id="Coils"/>
    </source>
</evidence>
<dbReference type="SUPFAM" id="SSF55874">
    <property type="entry name" value="ATPase domain of HSP90 chaperone/DNA topoisomerase II/histidine kinase"/>
    <property type="match status" value="1"/>
</dbReference>
<keyword evidence="7 14" id="KW-0418">Kinase</keyword>
<feature type="transmembrane region" description="Helical" evidence="12">
    <location>
        <begin position="40"/>
        <end position="60"/>
    </location>
</feature>
<dbReference type="PROSITE" id="PS50109">
    <property type="entry name" value="HIS_KIN"/>
    <property type="match status" value="1"/>
</dbReference>
<dbReference type="PANTHER" id="PTHR45453:SF2">
    <property type="entry name" value="HISTIDINE KINASE"/>
    <property type="match status" value="1"/>
</dbReference>
<keyword evidence="11" id="KW-0175">Coiled coil</keyword>
<reference evidence="14 16" key="1">
    <citation type="submission" date="2015-09" db="EMBL/GenBank/DDBJ databases">
        <authorList>
            <consortium name="Pathogen Informatics"/>
        </authorList>
    </citation>
    <scope>NUCLEOTIDE SEQUENCE [LARGE SCALE GENOMIC DNA]</scope>
    <source>
        <strain evidence="14 16">2789STDY5834841</strain>
    </source>
</reference>
<dbReference type="Gene3D" id="3.30.565.10">
    <property type="entry name" value="Histidine kinase-like ATPase, C-terminal domain"/>
    <property type="match status" value="1"/>
</dbReference>
<protein>
    <recommendedName>
        <fullName evidence="3">histidine kinase</fullName>
        <ecNumber evidence="3">2.7.13.3</ecNumber>
    </recommendedName>
</protein>
<dbReference type="InterPro" id="IPR036097">
    <property type="entry name" value="HisK_dim/P_sf"/>
</dbReference>
<gene>
    <name evidence="14" type="primary">graS_2</name>
    <name evidence="15" type="ORF">EAI93_13640</name>
    <name evidence="14" type="ORF">ERS852456_02177</name>
</gene>
<organism evidence="14 16">
    <name type="scientific">[Ruminococcus] torques</name>
    <dbReference type="NCBI Taxonomy" id="33039"/>
    <lineage>
        <taxon>Bacteria</taxon>
        <taxon>Bacillati</taxon>
        <taxon>Bacillota</taxon>
        <taxon>Clostridia</taxon>
        <taxon>Lachnospirales</taxon>
        <taxon>Lachnospiraceae</taxon>
        <taxon>Mediterraneibacter</taxon>
    </lineage>
</organism>
<name>A0A174E2P2_9FIRM</name>
<keyword evidence="5 14" id="KW-0808">Transferase</keyword>
<dbReference type="SMART" id="SM00387">
    <property type="entry name" value="HATPase_c"/>
    <property type="match status" value="1"/>
</dbReference>
<evidence type="ECO:0000313" key="15">
    <source>
        <dbReference type="EMBL" id="RYS76134.1"/>
    </source>
</evidence>
<dbReference type="AlphaFoldDB" id="A0A174E2P2"/>
<sequence>MEVVSFLTFLEGKISELLFQIFFLSGIVFLLIFYDVDSSFIILSAVLFLSAQISFLWFSFQKKQKDSQRIINLADELQESYYISDILPKPGDPQNKAYYYALKKACKAMNDKISQIEKEKQEYEEYVESFAHEIKIPIGALSLTFDNTKNYALKKETDKLYRLTEQMLYYARSESTEKDYFVKKLNLEEVIHNVILKFRHDLIDHKVIIETHAIDQIVYTDEKWLTFILSQIIQNSIKYFDKQENKLTITGQDNDTNIILSIKDNGCGISSSDLSRVFEKGFTGSDRSKSNSTGVGLYLARKLSFRLGLKLDIASEEKEYTILQITFPKGTVHRI</sequence>
<evidence type="ECO:0000313" key="16">
    <source>
        <dbReference type="Proteomes" id="UP000095787"/>
    </source>
</evidence>
<dbReference type="GO" id="GO:0000155">
    <property type="term" value="F:phosphorelay sensor kinase activity"/>
    <property type="evidence" value="ECO:0007669"/>
    <property type="project" value="InterPro"/>
</dbReference>
<evidence type="ECO:0000256" key="4">
    <source>
        <dbReference type="ARBA" id="ARBA00022475"/>
    </source>
</evidence>
<feature type="coiled-coil region" evidence="11">
    <location>
        <begin position="102"/>
        <end position="133"/>
    </location>
</feature>
<evidence type="ECO:0000256" key="12">
    <source>
        <dbReference type="SAM" id="Phobius"/>
    </source>
</evidence>
<feature type="transmembrane region" description="Helical" evidence="12">
    <location>
        <begin position="17"/>
        <end position="34"/>
    </location>
</feature>
<evidence type="ECO:0000256" key="10">
    <source>
        <dbReference type="ARBA" id="ARBA00023136"/>
    </source>
</evidence>
<comment type="catalytic activity">
    <reaction evidence="1">
        <text>ATP + protein L-histidine = ADP + protein N-phospho-L-histidine.</text>
        <dbReference type="EC" id="2.7.13.3"/>
    </reaction>
</comment>
<dbReference type="Pfam" id="PF02518">
    <property type="entry name" value="HATPase_c"/>
    <property type="match status" value="1"/>
</dbReference>
<evidence type="ECO:0000256" key="5">
    <source>
        <dbReference type="ARBA" id="ARBA00022679"/>
    </source>
</evidence>
<dbReference type="InterPro" id="IPR005467">
    <property type="entry name" value="His_kinase_dom"/>
</dbReference>
<dbReference type="SUPFAM" id="SSF47384">
    <property type="entry name" value="Homodimeric domain of signal transducing histidine kinase"/>
    <property type="match status" value="1"/>
</dbReference>
<dbReference type="GO" id="GO:0004721">
    <property type="term" value="F:phosphoprotein phosphatase activity"/>
    <property type="evidence" value="ECO:0007669"/>
    <property type="project" value="TreeGrafter"/>
</dbReference>
<dbReference type="EMBL" id="CYZO01000031">
    <property type="protein sequence ID" value="CUO30545.1"/>
    <property type="molecule type" value="Genomic_DNA"/>
</dbReference>
<dbReference type="InterPro" id="IPR050351">
    <property type="entry name" value="BphY/WalK/GraS-like"/>
</dbReference>
<feature type="domain" description="Histidine kinase" evidence="13">
    <location>
        <begin position="129"/>
        <end position="331"/>
    </location>
</feature>
<evidence type="ECO:0000313" key="14">
    <source>
        <dbReference type="EMBL" id="CUO30545.1"/>
    </source>
</evidence>